<dbReference type="Proteomes" id="UP000004699">
    <property type="component" value="Unassembled WGS sequence"/>
</dbReference>
<dbReference type="InterPro" id="IPR000297">
    <property type="entry name" value="PPIase_PpiC"/>
</dbReference>
<name>B8KSQ6_9GAMM</name>
<keyword evidence="4" id="KW-0697">Rotamase</keyword>
<evidence type="ECO:0000256" key="2">
    <source>
        <dbReference type="ARBA" id="ARBA00007656"/>
    </source>
</evidence>
<dbReference type="GO" id="GO:0003755">
    <property type="term" value="F:peptidyl-prolyl cis-trans isomerase activity"/>
    <property type="evidence" value="ECO:0007669"/>
    <property type="project" value="UniProtKB-KW"/>
</dbReference>
<evidence type="ECO:0000259" key="5">
    <source>
        <dbReference type="Pfam" id="PF13145"/>
    </source>
</evidence>
<dbReference type="OrthoDB" id="196786at2"/>
<dbReference type="EMBL" id="DS999411">
    <property type="protein sequence ID" value="EED34422.1"/>
    <property type="molecule type" value="Genomic_DNA"/>
</dbReference>
<evidence type="ECO:0000256" key="1">
    <source>
        <dbReference type="ARBA" id="ARBA00000971"/>
    </source>
</evidence>
<dbReference type="InterPro" id="IPR027304">
    <property type="entry name" value="Trigger_fact/SurA_dom_sf"/>
</dbReference>
<feature type="domain" description="PpiC" evidence="5">
    <location>
        <begin position="120"/>
        <end position="250"/>
    </location>
</feature>
<dbReference type="EC" id="5.2.1.8" evidence="3"/>
<evidence type="ECO:0000313" key="6">
    <source>
        <dbReference type="EMBL" id="EED34422.1"/>
    </source>
</evidence>
<evidence type="ECO:0000313" key="7">
    <source>
        <dbReference type="Proteomes" id="UP000004699"/>
    </source>
</evidence>
<comment type="catalytic activity">
    <reaction evidence="1">
        <text>[protein]-peptidylproline (omega=180) = [protein]-peptidylproline (omega=0)</text>
        <dbReference type="Rhea" id="RHEA:16237"/>
        <dbReference type="Rhea" id="RHEA-COMP:10747"/>
        <dbReference type="Rhea" id="RHEA-COMP:10748"/>
        <dbReference type="ChEBI" id="CHEBI:83833"/>
        <dbReference type="ChEBI" id="CHEBI:83834"/>
        <dbReference type="EC" id="5.2.1.8"/>
    </reaction>
</comment>
<sequence>MKWLREPLVHFTVIGALLFALYPSPDDDANSNRITLDRPQLIAFYQQQFRIPDSINATERFMTLPDKARQQVIDQWVQEEVLYREALRLGLLEGDTVIRKRLAQKMRFIAEAEAVPALDITPADLSAYVDEHRDRYRTPAQISFSHLYFARDDRDPDGKQALQEARTALNSATLSSTSALGDRFPYHRHYAERDQYYIGSHFGEEFAEEVFALTPDAQKWQGPIASRLGYHLVRVTALSAAATPKLETIKVRVEEDILRERRLSQRAEVLNTLVDRYEVTLAKDLLLDSSDATP</sequence>
<comment type="similarity">
    <text evidence="2">Belongs to the PpiC/parvulin rotamase family.</text>
</comment>
<keyword evidence="7" id="KW-1185">Reference proteome</keyword>
<dbReference type="SUPFAM" id="SSF109998">
    <property type="entry name" value="Triger factor/SurA peptide-binding domain-like"/>
    <property type="match status" value="1"/>
</dbReference>
<dbReference type="STRING" id="565045.NOR51B_359"/>
<dbReference type="RefSeq" id="WP_009019170.1">
    <property type="nucleotide sequence ID" value="NZ_DS999411.1"/>
</dbReference>
<dbReference type="eggNOG" id="COG0760">
    <property type="taxonomic scope" value="Bacteria"/>
</dbReference>
<organism evidence="6 7">
    <name type="scientific">Luminiphilus syltensis NOR5-1B</name>
    <dbReference type="NCBI Taxonomy" id="565045"/>
    <lineage>
        <taxon>Bacteria</taxon>
        <taxon>Pseudomonadati</taxon>
        <taxon>Pseudomonadota</taxon>
        <taxon>Gammaproteobacteria</taxon>
        <taxon>Cellvibrionales</taxon>
        <taxon>Halieaceae</taxon>
        <taxon>Luminiphilus</taxon>
    </lineage>
</organism>
<proteinExistence type="inferred from homology"/>
<gene>
    <name evidence="6" type="ORF">NOR51B_359</name>
</gene>
<dbReference type="InterPro" id="IPR050245">
    <property type="entry name" value="PrsA_foldase"/>
</dbReference>
<evidence type="ECO:0000256" key="3">
    <source>
        <dbReference type="ARBA" id="ARBA00013194"/>
    </source>
</evidence>
<dbReference type="PANTHER" id="PTHR47245">
    <property type="entry name" value="PEPTIDYLPROLYL ISOMERASE"/>
    <property type="match status" value="1"/>
</dbReference>
<evidence type="ECO:0000256" key="4">
    <source>
        <dbReference type="ARBA" id="ARBA00023110"/>
    </source>
</evidence>
<dbReference type="PANTHER" id="PTHR47245:SF2">
    <property type="entry name" value="PEPTIDYL-PROLYL CIS-TRANS ISOMERASE HP_0175-RELATED"/>
    <property type="match status" value="1"/>
</dbReference>
<dbReference type="HOGENOM" id="CLU_067345_0_0_6"/>
<dbReference type="AlphaFoldDB" id="B8KSQ6"/>
<accession>B8KSQ6</accession>
<protein>
    <recommendedName>
        <fullName evidence="3">peptidylprolyl isomerase</fullName>
        <ecNumber evidence="3">5.2.1.8</ecNumber>
    </recommendedName>
</protein>
<keyword evidence="4" id="KW-0413">Isomerase</keyword>
<dbReference type="Pfam" id="PF13145">
    <property type="entry name" value="Rotamase_2"/>
    <property type="match status" value="1"/>
</dbReference>
<reference evidence="7" key="1">
    <citation type="journal article" date="2013" name="BMC Microbiol.">
        <title>Taxonomy and evolution of bacteriochlorophyll a-containing members of the OM60/NOR5 clade of marine gammaproteobacteria: description of Luminiphilus syltensis gen. nov., sp. nov., reclassification of Haliea rubra as Pseudohaliea rubra gen. nov., comb. nov., and emendation of Chromatocurvus halotolerans.</title>
        <authorList>
            <person name="Spring S."/>
            <person name="Riedel T."/>
            <person name="Sproer C."/>
            <person name="Yan S."/>
            <person name="Harder J."/>
            <person name="Fuchs B.M."/>
        </authorList>
    </citation>
    <scope>NUCLEOTIDE SEQUENCE [LARGE SCALE GENOMIC DNA]</scope>
    <source>
        <strain evidence="7">NOR51-B</strain>
    </source>
</reference>